<evidence type="ECO:0000256" key="7">
    <source>
        <dbReference type="ARBA" id="ARBA00023242"/>
    </source>
</evidence>
<evidence type="ECO:0000256" key="4">
    <source>
        <dbReference type="ARBA" id="ARBA00022490"/>
    </source>
</evidence>
<dbReference type="GO" id="GO:0005047">
    <property type="term" value="F:signal recognition particle binding"/>
    <property type="evidence" value="ECO:0007669"/>
    <property type="project" value="InterPro"/>
</dbReference>
<feature type="signal peptide" evidence="11">
    <location>
        <begin position="1"/>
        <end position="24"/>
    </location>
</feature>
<evidence type="ECO:0000256" key="5">
    <source>
        <dbReference type="ARBA" id="ARBA00022884"/>
    </source>
</evidence>
<keyword evidence="11" id="KW-0732">Signal</keyword>
<keyword evidence="8" id="KW-0687">Ribonucleoprotein</keyword>
<evidence type="ECO:0000313" key="13">
    <source>
        <dbReference type="Proteomes" id="UP001163846"/>
    </source>
</evidence>
<evidence type="ECO:0000256" key="8">
    <source>
        <dbReference type="ARBA" id="ARBA00023274"/>
    </source>
</evidence>
<dbReference type="InterPro" id="IPR026258">
    <property type="entry name" value="SRP68"/>
</dbReference>
<keyword evidence="4" id="KW-0963">Cytoplasm</keyword>
<keyword evidence="6" id="KW-0733">Signal recognition particle</keyword>
<dbReference type="PANTHER" id="PTHR12860:SF0">
    <property type="entry name" value="SIGNAL RECOGNITION PARTICLE SUBUNIT SRP68"/>
    <property type="match status" value="1"/>
</dbReference>
<name>A0AA38UJH8_9AGAR</name>
<comment type="similarity">
    <text evidence="3">Belongs to the SRP68 family.</text>
</comment>
<dbReference type="InterPro" id="IPR034652">
    <property type="entry name" value="SRP68-RBD"/>
</dbReference>
<dbReference type="GO" id="GO:0005786">
    <property type="term" value="C:signal recognition particle, endoplasmic reticulum targeting"/>
    <property type="evidence" value="ECO:0007669"/>
    <property type="project" value="UniProtKB-KW"/>
</dbReference>
<dbReference type="AlphaFoldDB" id="A0AA38UJH8"/>
<dbReference type="PIRSF" id="PIRSF038995">
    <property type="entry name" value="SRP68"/>
    <property type="match status" value="1"/>
</dbReference>
<dbReference type="EMBL" id="MU805972">
    <property type="protein sequence ID" value="KAJ3843599.1"/>
    <property type="molecule type" value="Genomic_DNA"/>
</dbReference>
<feature type="region of interest" description="Disordered" evidence="10">
    <location>
        <begin position="624"/>
        <end position="705"/>
    </location>
</feature>
<evidence type="ECO:0000256" key="11">
    <source>
        <dbReference type="SAM" id="SignalP"/>
    </source>
</evidence>
<gene>
    <name evidence="12" type="ORF">F5878DRAFT_257006</name>
</gene>
<sequence length="705" mass="77498">MGAKHKRLYFFLLSSLFLLEQSRTELLRKMIGFRALQLANEQQSAYGLRYDDFARYRKHCANRTHRLRSSLKMTHGTKGKEFKKIPSLAEMDLEKVKEGHLQLLLFETERAWAYAQELTSASLLPTNSAHSASLLHHATGRFRRAINWATQLLSLNQRLYNSQKLTAESLLECTAYLLLLNGRFLSSAPREDYESALPQLCVTRMILDILALHAGNSRDQALAVLWSDQVGPLIRWCAHQMGREKAYDVSSIVREVSEQNVSKLVDNWDEVIERFQKEAANQGPGSNANKLGKLDESKLMWEGDPVPIRNPELVDVLLKVQNAEAKMAASGSKGNQGGKKAVGAYDSVLSALSDAEEVARKLSESEAQKASSSTIRTSLQSFGGGGQSRDMHFVHTYIVYQLLSKRIQRDLLLAETLIDESNAAGAAGLKRNVSSSNTSVTINADPRLYPAIVKLLDSVLQSLSQLRTLSIVDDNPDLSAAVDARIAFSKTKRCVTLARCYIVIPGDKKYAEALTLLQHATIHLREVRRILETFGSLGDDSSVNDAVGAVEFYPLAQTELDALEETITKEGLEYKRTWLEKGGAGAAESGKGRSHKKPVFFNIALNYVDVDMELMERLRERAGMAPTPKPTTNVAPNLPSNLGKGTSSAVPKEPVSAIGPRAKAAAMEGGMSRSGTPEPKEWDGAKSAGGTSRLGSLLGGWWGKS</sequence>
<keyword evidence="13" id="KW-1185">Reference proteome</keyword>
<dbReference type="Pfam" id="PF16969">
    <property type="entry name" value="SRP68"/>
    <property type="match status" value="1"/>
</dbReference>
<dbReference type="GO" id="GO:0005730">
    <property type="term" value="C:nucleolus"/>
    <property type="evidence" value="ECO:0007669"/>
    <property type="project" value="UniProtKB-SubCell"/>
</dbReference>
<dbReference type="InterPro" id="IPR038253">
    <property type="entry name" value="SRP68_N_sf"/>
</dbReference>
<dbReference type="PANTHER" id="PTHR12860">
    <property type="entry name" value="SIGNAL RECOGNITION PARTICLE 68 KDA PROTEIN"/>
    <property type="match status" value="1"/>
</dbReference>
<feature type="chain" id="PRO_5041270687" description="Signal recognition particle subunit SRP68" evidence="11">
    <location>
        <begin position="25"/>
        <end position="705"/>
    </location>
</feature>
<keyword evidence="7" id="KW-0539">Nucleus</keyword>
<accession>A0AA38UJH8</accession>
<evidence type="ECO:0000256" key="2">
    <source>
        <dbReference type="ARBA" id="ARBA00004604"/>
    </source>
</evidence>
<dbReference type="CDD" id="cd15481">
    <property type="entry name" value="SRP68-RBD"/>
    <property type="match status" value="1"/>
</dbReference>
<dbReference type="GO" id="GO:0030942">
    <property type="term" value="F:endoplasmic reticulum signal peptide binding"/>
    <property type="evidence" value="ECO:0007669"/>
    <property type="project" value="InterPro"/>
</dbReference>
<proteinExistence type="inferred from homology"/>
<evidence type="ECO:0000256" key="9">
    <source>
        <dbReference type="ARBA" id="ARBA00029498"/>
    </source>
</evidence>
<dbReference type="GO" id="GO:0006614">
    <property type="term" value="P:SRP-dependent cotranslational protein targeting to membrane"/>
    <property type="evidence" value="ECO:0007669"/>
    <property type="project" value="InterPro"/>
</dbReference>
<protein>
    <recommendedName>
        <fullName evidence="9">Signal recognition particle subunit SRP68</fullName>
    </recommendedName>
</protein>
<comment type="subcellular location">
    <subcellularLocation>
        <location evidence="1">Cytoplasm</location>
    </subcellularLocation>
    <subcellularLocation>
        <location evidence="2">Nucleus</location>
        <location evidence="2">Nucleolus</location>
    </subcellularLocation>
</comment>
<feature type="compositionally biased region" description="Polar residues" evidence="10">
    <location>
        <begin position="630"/>
        <end position="649"/>
    </location>
</feature>
<evidence type="ECO:0000313" key="12">
    <source>
        <dbReference type="EMBL" id="KAJ3843599.1"/>
    </source>
</evidence>
<evidence type="ECO:0000256" key="10">
    <source>
        <dbReference type="SAM" id="MobiDB-lite"/>
    </source>
</evidence>
<comment type="caution">
    <text evidence="12">The sequence shown here is derived from an EMBL/GenBank/DDBJ whole genome shotgun (WGS) entry which is preliminary data.</text>
</comment>
<evidence type="ECO:0000256" key="6">
    <source>
        <dbReference type="ARBA" id="ARBA00023135"/>
    </source>
</evidence>
<evidence type="ECO:0000256" key="3">
    <source>
        <dbReference type="ARBA" id="ARBA00009352"/>
    </source>
</evidence>
<dbReference type="Proteomes" id="UP001163846">
    <property type="component" value="Unassembled WGS sequence"/>
</dbReference>
<reference evidence="12" key="1">
    <citation type="submission" date="2022-08" db="EMBL/GenBank/DDBJ databases">
        <authorList>
            <consortium name="DOE Joint Genome Institute"/>
            <person name="Min B."/>
            <person name="Riley R."/>
            <person name="Sierra-Patev S."/>
            <person name="Naranjo-Ortiz M."/>
            <person name="Looney B."/>
            <person name="Konkel Z."/>
            <person name="Slot J.C."/>
            <person name="Sakamoto Y."/>
            <person name="Steenwyk J.L."/>
            <person name="Rokas A."/>
            <person name="Carro J."/>
            <person name="Camarero S."/>
            <person name="Ferreira P."/>
            <person name="Molpeceres G."/>
            <person name="Ruiz-Duenas F.J."/>
            <person name="Serrano A."/>
            <person name="Henrissat B."/>
            <person name="Drula E."/>
            <person name="Hughes K.W."/>
            <person name="Mata J.L."/>
            <person name="Ishikawa N.K."/>
            <person name="Vargas-Isla R."/>
            <person name="Ushijima S."/>
            <person name="Smith C.A."/>
            <person name="Ahrendt S."/>
            <person name="Andreopoulos W."/>
            <person name="He G."/>
            <person name="Labutti K."/>
            <person name="Lipzen A."/>
            <person name="Ng V."/>
            <person name="Sandor L."/>
            <person name="Barry K."/>
            <person name="Martinez A.T."/>
            <person name="Xiao Y."/>
            <person name="Gibbons J.G."/>
            <person name="Terashima K."/>
            <person name="Hibbett D.S."/>
            <person name="Grigoriev I.V."/>
        </authorList>
    </citation>
    <scope>NUCLEOTIDE SEQUENCE</scope>
    <source>
        <strain evidence="12">TFB9207</strain>
    </source>
</reference>
<dbReference type="GO" id="GO:0008312">
    <property type="term" value="F:7S RNA binding"/>
    <property type="evidence" value="ECO:0007669"/>
    <property type="project" value="InterPro"/>
</dbReference>
<keyword evidence="5" id="KW-0694">RNA-binding</keyword>
<organism evidence="12 13">
    <name type="scientific">Lentinula raphanica</name>
    <dbReference type="NCBI Taxonomy" id="153919"/>
    <lineage>
        <taxon>Eukaryota</taxon>
        <taxon>Fungi</taxon>
        <taxon>Dikarya</taxon>
        <taxon>Basidiomycota</taxon>
        <taxon>Agaricomycotina</taxon>
        <taxon>Agaricomycetes</taxon>
        <taxon>Agaricomycetidae</taxon>
        <taxon>Agaricales</taxon>
        <taxon>Marasmiineae</taxon>
        <taxon>Omphalotaceae</taxon>
        <taxon>Lentinula</taxon>
    </lineage>
</organism>
<evidence type="ECO:0000256" key="1">
    <source>
        <dbReference type="ARBA" id="ARBA00004496"/>
    </source>
</evidence>
<dbReference type="Gene3D" id="1.10.3450.40">
    <property type="entry name" value="Signal recognition particle, SRP68 subunit, RNA-binding domain"/>
    <property type="match status" value="1"/>
</dbReference>